<dbReference type="Proteomes" id="UP001497392">
    <property type="component" value="Unassembled WGS sequence"/>
</dbReference>
<organism evidence="1 2">
    <name type="scientific">Coccomyxa viridis</name>
    <dbReference type="NCBI Taxonomy" id="1274662"/>
    <lineage>
        <taxon>Eukaryota</taxon>
        <taxon>Viridiplantae</taxon>
        <taxon>Chlorophyta</taxon>
        <taxon>core chlorophytes</taxon>
        <taxon>Trebouxiophyceae</taxon>
        <taxon>Trebouxiophyceae incertae sedis</taxon>
        <taxon>Coccomyxaceae</taxon>
        <taxon>Coccomyxa</taxon>
    </lineage>
</organism>
<dbReference type="Gene3D" id="1.25.40.10">
    <property type="entry name" value="Tetratricopeptide repeat domain"/>
    <property type="match status" value="1"/>
</dbReference>
<dbReference type="PANTHER" id="PTHR37910">
    <property type="entry name" value="EXPRESSED PROTEIN"/>
    <property type="match status" value="1"/>
</dbReference>
<dbReference type="PANTHER" id="PTHR37910:SF2">
    <property type="entry name" value="EXPRESSED PROTEIN"/>
    <property type="match status" value="1"/>
</dbReference>
<sequence length="142" mass="15937">MLRSRALLQQDVVNGRRESKPNVTRSVTEDVDAVIKLNSEAEAAIHDGNMSQALQKYTTIVKEHSDLALAERARIKRALMLYETGAVEQALLELEDEEVALRGNAEVHAALAALLYAEKPSERQRAEQQWEVCSEFDNRSAF</sequence>
<reference evidence="1 2" key="1">
    <citation type="submission" date="2024-06" db="EMBL/GenBank/DDBJ databases">
        <authorList>
            <person name="Kraege A."/>
            <person name="Thomma B."/>
        </authorList>
    </citation>
    <scope>NUCLEOTIDE SEQUENCE [LARGE SCALE GENOMIC DNA]</scope>
</reference>
<accession>A0ABP1FMT3</accession>
<proteinExistence type="predicted"/>
<protein>
    <submittedName>
        <fullName evidence="1">G3430 protein</fullName>
    </submittedName>
</protein>
<dbReference type="EMBL" id="CAXHTA020000005">
    <property type="protein sequence ID" value="CAL5221270.1"/>
    <property type="molecule type" value="Genomic_DNA"/>
</dbReference>
<keyword evidence="2" id="KW-1185">Reference proteome</keyword>
<gene>
    <name evidence="1" type="primary">g3430</name>
    <name evidence="1" type="ORF">VP750_LOCUS2929</name>
</gene>
<comment type="caution">
    <text evidence="1">The sequence shown here is derived from an EMBL/GenBank/DDBJ whole genome shotgun (WGS) entry which is preliminary data.</text>
</comment>
<dbReference type="SUPFAM" id="SSF48452">
    <property type="entry name" value="TPR-like"/>
    <property type="match status" value="1"/>
</dbReference>
<evidence type="ECO:0000313" key="2">
    <source>
        <dbReference type="Proteomes" id="UP001497392"/>
    </source>
</evidence>
<name>A0ABP1FMT3_9CHLO</name>
<evidence type="ECO:0000313" key="1">
    <source>
        <dbReference type="EMBL" id="CAL5221270.1"/>
    </source>
</evidence>
<dbReference type="InterPro" id="IPR011990">
    <property type="entry name" value="TPR-like_helical_dom_sf"/>
</dbReference>